<evidence type="ECO:0000256" key="6">
    <source>
        <dbReference type="ARBA" id="ARBA00023098"/>
    </source>
</evidence>
<evidence type="ECO:0000256" key="4">
    <source>
        <dbReference type="ARBA" id="ARBA00022692"/>
    </source>
</evidence>
<name>A0A9W5Y515_9CLOT</name>
<keyword evidence="8 10" id="KW-0594">Phospholipid biosynthesis</keyword>
<evidence type="ECO:0000256" key="7">
    <source>
        <dbReference type="ARBA" id="ARBA00023136"/>
    </source>
</evidence>
<proteinExistence type="inferred from homology"/>
<keyword evidence="7 10" id="KW-0472">Membrane</keyword>
<dbReference type="GO" id="GO:0043772">
    <property type="term" value="F:acyl-phosphate glycerol-3-phosphate acyltransferase activity"/>
    <property type="evidence" value="ECO:0007669"/>
    <property type="project" value="UniProtKB-UniRule"/>
</dbReference>
<comment type="function">
    <text evidence="10">Catalyzes the transfer of an acyl group from acyl-phosphate (acyl-PO(4)) to glycerol-3-phosphate (G3P) to form lysophosphatidic acid (LPA). This enzyme utilizes acyl-phosphate as fatty acyl donor, but not acyl-CoA or acyl-ACP.</text>
</comment>
<keyword evidence="2 10" id="KW-0444">Lipid biosynthesis</keyword>
<keyword evidence="4 10" id="KW-0812">Transmembrane</keyword>
<evidence type="ECO:0000256" key="5">
    <source>
        <dbReference type="ARBA" id="ARBA00022989"/>
    </source>
</evidence>
<comment type="similarity">
    <text evidence="10">Belongs to the PlsY family.</text>
</comment>
<dbReference type="GO" id="GO:0005886">
    <property type="term" value="C:plasma membrane"/>
    <property type="evidence" value="ECO:0007669"/>
    <property type="project" value="UniProtKB-SubCell"/>
</dbReference>
<keyword evidence="1 10" id="KW-1003">Cell membrane</keyword>
<dbReference type="EMBL" id="BQXY01000006">
    <property type="protein sequence ID" value="GKU26719.1"/>
    <property type="molecule type" value="Genomic_DNA"/>
</dbReference>
<keyword evidence="9 10" id="KW-1208">Phospholipid metabolism</keyword>
<evidence type="ECO:0000256" key="1">
    <source>
        <dbReference type="ARBA" id="ARBA00022475"/>
    </source>
</evidence>
<evidence type="ECO:0000313" key="12">
    <source>
        <dbReference type="Proteomes" id="UP001057868"/>
    </source>
</evidence>
<accession>A0A9W5Y515</accession>
<dbReference type="Proteomes" id="UP001057868">
    <property type="component" value="Unassembled WGS sequence"/>
</dbReference>
<dbReference type="Pfam" id="PF02660">
    <property type="entry name" value="G3P_acyltransf"/>
    <property type="match status" value="1"/>
</dbReference>
<evidence type="ECO:0000256" key="9">
    <source>
        <dbReference type="ARBA" id="ARBA00023264"/>
    </source>
</evidence>
<comment type="pathway">
    <text evidence="10">Lipid metabolism; phospholipid metabolism.</text>
</comment>
<sequence length="203" mass="21724">MMDILISLVLSLIAYLAGSIPTGYILVKKIKGIDIRTVGSGNIGSTNVRRIGGTYISLATQVVDILKGLLPVAISSYLINKGIININFDKNILLAIIGISSIVGHNYPIFLKFKGGKGVNTTAGVFLFLAPKALIAAAVVFFILKLATSIVSIRSMILAMALIIAAILFKYPNPVVLCTVFAAGLLIFRHKANIKRLIKGEEK</sequence>
<feature type="transmembrane region" description="Helical" evidence="10">
    <location>
        <begin position="174"/>
        <end position="190"/>
    </location>
</feature>
<evidence type="ECO:0000256" key="3">
    <source>
        <dbReference type="ARBA" id="ARBA00022679"/>
    </source>
</evidence>
<dbReference type="PANTHER" id="PTHR30309">
    <property type="entry name" value="INNER MEMBRANE PROTEIN YGIH"/>
    <property type="match status" value="1"/>
</dbReference>
<feature type="transmembrane region" description="Helical" evidence="10">
    <location>
        <begin position="151"/>
        <end position="168"/>
    </location>
</feature>
<dbReference type="GO" id="GO:0008654">
    <property type="term" value="P:phospholipid biosynthetic process"/>
    <property type="evidence" value="ECO:0007669"/>
    <property type="project" value="UniProtKB-UniRule"/>
</dbReference>
<dbReference type="InterPro" id="IPR003811">
    <property type="entry name" value="G3P_acylTferase_PlsY"/>
</dbReference>
<keyword evidence="5 10" id="KW-1133">Transmembrane helix</keyword>
<reference evidence="11" key="1">
    <citation type="journal article" date="2023" name="Int. J. Syst. Evol. Microbiol.">
        <title>&lt;i&gt;Clostridium folliculivorans&lt;/i&gt; sp. nov., isolated from soil samples of an organic paddy in Japan.</title>
        <authorList>
            <person name="Tazawa J."/>
            <person name="Kobayashi H."/>
            <person name="Tanizawa Y."/>
            <person name="Uchino A."/>
            <person name="Tanaka F."/>
            <person name="Urashima Y."/>
            <person name="Miura S."/>
            <person name="Sakamoto M."/>
            <person name="Ohkuma M."/>
            <person name="Tohno M."/>
        </authorList>
    </citation>
    <scope>NUCLEOTIDE SEQUENCE</scope>
    <source>
        <strain evidence="11">D1-1</strain>
    </source>
</reference>
<keyword evidence="12" id="KW-1185">Reference proteome</keyword>
<keyword evidence="3 10" id="KW-0808">Transferase</keyword>
<evidence type="ECO:0000256" key="10">
    <source>
        <dbReference type="HAMAP-Rule" id="MF_01043"/>
    </source>
</evidence>
<comment type="catalytic activity">
    <reaction evidence="10">
        <text>an acyl phosphate + sn-glycerol 3-phosphate = a 1-acyl-sn-glycero-3-phosphate + phosphate</text>
        <dbReference type="Rhea" id="RHEA:34075"/>
        <dbReference type="ChEBI" id="CHEBI:43474"/>
        <dbReference type="ChEBI" id="CHEBI:57597"/>
        <dbReference type="ChEBI" id="CHEBI:57970"/>
        <dbReference type="ChEBI" id="CHEBI:59918"/>
        <dbReference type="EC" id="2.3.1.275"/>
    </reaction>
</comment>
<feature type="transmembrane region" description="Helical" evidence="10">
    <location>
        <begin position="123"/>
        <end position="144"/>
    </location>
</feature>
<keyword evidence="6 10" id="KW-0443">Lipid metabolism</keyword>
<comment type="subcellular location">
    <subcellularLocation>
        <location evidence="10">Cell membrane</location>
        <topology evidence="10">Multi-pass membrane protein</topology>
    </subcellularLocation>
</comment>
<dbReference type="AlphaFoldDB" id="A0A9W5Y515"/>
<dbReference type="NCBIfam" id="TIGR00023">
    <property type="entry name" value="glycerol-3-phosphate 1-O-acyltransferase PlsY"/>
    <property type="match status" value="1"/>
</dbReference>
<evidence type="ECO:0000256" key="8">
    <source>
        <dbReference type="ARBA" id="ARBA00023209"/>
    </source>
</evidence>
<organism evidence="11 12">
    <name type="scientific">Clostridium folliculivorans</name>
    <dbReference type="NCBI Taxonomy" id="2886038"/>
    <lineage>
        <taxon>Bacteria</taxon>
        <taxon>Bacillati</taxon>
        <taxon>Bacillota</taxon>
        <taxon>Clostridia</taxon>
        <taxon>Eubacteriales</taxon>
        <taxon>Clostridiaceae</taxon>
        <taxon>Clostridium</taxon>
    </lineage>
</organism>
<gene>
    <name evidence="10 11" type="primary">plsY</name>
    <name evidence="11" type="ORF">CFOLD11_35460</name>
</gene>
<dbReference type="SMART" id="SM01207">
    <property type="entry name" value="G3P_acyltransf"/>
    <property type="match status" value="1"/>
</dbReference>
<comment type="subunit">
    <text evidence="10">Probably interacts with PlsX.</text>
</comment>
<protein>
    <recommendedName>
        <fullName evidence="10">Glycerol-3-phosphate acyltransferase</fullName>
    </recommendedName>
    <alternativeName>
        <fullName evidence="10">Acyl-PO4 G3P acyltransferase</fullName>
    </alternativeName>
    <alternativeName>
        <fullName evidence="10">Acyl-phosphate--glycerol-3-phosphate acyltransferase</fullName>
    </alternativeName>
    <alternativeName>
        <fullName evidence="10">G3P acyltransferase</fullName>
        <shortName evidence="10">GPAT</shortName>
        <ecNumber evidence="10">2.3.1.275</ecNumber>
    </alternativeName>
    <alternativeName>
        <fullName evidence="10">Lysophosphatidic acid synthase</fullName>
        <shortName evidence="10">LPA synthase</shortName>
    </alternativeName>
</protein>
<evidence type="ECO:0000256" key="2">
    <source>
        <dbReference type="ARBA" id="ARBA00022516"/>
    </source>
</evidence>
<keyword evidence="11" id="KW-0012">Acyltransferase</keyword>
<dbReference type="PANTHER" id="PTHR30309:SF0">
    <property type="entry name" value="GLYCEROL-3-PHOSPHATE ACYLTRANSFERASE-RELATED"/>
    <property type="match status" value="1"/>
</dbReference>
<feature type="transmembrane region" description="Helical" evidence="10">
    <location>
        <begin position="91"/>
        <end position="111"/>
    </location>
</feature>
<dbReference type="EC" id="2.3.1.275" evidence="10"/>
<evidence type="ECO:0000313" key="11">
    <source>
        <dbReference type="EMBL" id="GKU26719.1"/>
    </source>
</evidence>
<comment type="caution">
    <text evidence="11">The sequence shown here is derived from an EMBL/GenBank/DDBJ whole genome shotgun (WGS) entry which is preliminary data.</text>
</comment>
<dbReference type="HAMAP" id="MF_01043">
    <property type="entry name" value="PlsY"/>
    <property type="match status" value="1"/>
</dbReference>